<dbReference type="GO" id="GO:0008643">
    <property type="term" value="P:carbohydrate transport"/>
    <property type="evidence" value="ECO:0007669"/>
    <property type="project" value="InterPro"/>
</dbReference>
<comment type="caution">
    <text evidence="4">The sequence shown here is derived from an EMBL/GenBank/DDBJ whole genome shotgun (WGS) entry which is preliminary data.</text>
</comment>
<feature type="transmembrane region" description="Helical" evidence="3">
    <location>
        <begin position="255"/>
        <end position="274"/>
    </location>
</feature>
<feature type="compositionally biased region" description="Polar residues" evidence="2">
    <location>
        <begin position="472"/>
        <end position="488"/>
    </location>
</feature>
<feature type="transmembrane region" description="Helical" evidence="3">
    <location>
        <begin position="58"/>
        <end position="79"/>
    </location>
</feature>
<feature type="transmembrane region" description="Helical" evidence="3">
    <location>
        <begin position="294"/>
        <end position="314"/>
    </location>
</feature>
<dbReference type="EMBL" id="AZEC01000004">
    <property type="protein sequence ID" value="KRL13351.1"/>
    <property type="molecule type" value="Genomic_DNA"/>
</dbReference>
<dbReference type="RefSeq" id="WP_057819272.1">
    <property type="nucleotide sequence ID" value="NZ_AZEC01000004.1"/>
</dbReference>
<accession>A0A0R1MYY7</accession>
<dbReference type="Proteomes" id="UP000051330">
    <property type="component" value="Unassembled WGS sequence"/>
</dbReference>
<dbReference type="InterPro" id="IPR036259">
    <property type="entry name" value="MFS_trans_sf"/>
</dbReference>
<evidence type="ECO:0000256" key="1">
    <source>
        <dbReference type="ARBA" id="ARBA00022597"/>
    </source>
</evidence>
<dbReference type="GO" id="GO:0005886">
    <property type="term" value="C:plasma membrane"/>
    <property type="evidence" value="ECO:0007669"/>
    <property type="project" value="TreeGrafter"/>
</dbReference>
<evidence type="ECO:0000256" key="3">
    <source>
        <dbReference type="SAM" id="Phobius"/>
    </source>
</evidence>
<evidence type="ECO:0008006" key="6">
    <source>
        <dbReference type="Google" id="ProtNLM"/>
    </source>
</evidence>
<keyword evidence="3" id="KW-0812">Transmembrane</keyword>
<feature type="transmembrane region" description="Helical" evidence="3">
    <location>
        <begin position="347"/>
        <end position="372"/>
    </location>
</feature>
<dbReference type="InterPro" id="IPR039672">
    <property type="entry name" value="MFS_2"/>
</dbReference>
<protein>
    <recommendedName>
        <fullName evidence="6">MFS transporter</fullName>
    </recommendedName>
</protein>
<proteinExistence type="predicted"/>
<dbReference type="OrthoDB" id="9764596at2"/>
<keyword evidence="3" id="KW-0472">Membrane</keyword>
<dbReference type="SUPFAM" id="SSF103473">
    <property type="entry name" value="MFS general substrate transporter"/>
    <property type="match status" value="1"/>
</dbReference>
<gene>
    <name evidence="4" type="ORF">FD09_GL002180</name>
</gene>
<dbReference type="PANTHER" id="PTHR11328">
    <property type="entry name" value="MAJOR FACILITATOR SUPERFAMILY DOMAIN-CONTAINING PROTEIN"/>
    <property type="match status" value="1"/>
</dbReference>
<dbReference type="STRING" id="1423792.FD09_GL002180"/>
<keyword evidence="1" id="KW-0813">Transport</keyword>
<dbReference type="Gene3D" id="1.20.1250.20">
    <property type="entry name" value="MFS general substrate transporter like domains"/>
    <property type="match status" value="1"/>
</dbReference>
<feature type="transmembrane region" description="Helical" evidence="3">
    <location>
        <begin position="33"/>
        <end position="52"/>
    </location>
</feature>
<feature type="region of interest" description="Disordered" evidence="2">
    <location>
        <begin position="463"/>
        <end position="488"/>
    </location>
</feature>
<feature type="transmembrane region" description="Helical" evidence="3">
    <location>
        <begin position="200"/>
        <end position="220"/>
    </location>
</feature>
<feature type="transmembrane region" description="Helical" evidence="3">
    <location>
        <begin position="100"/>
        <end position="120"/>
    </location>
</feature>
<dbReference type="GO" id="GO:0015293">
    <property type="term" value="F:symporter activity"/>
    <property type="evidence" value="ECO:0007669"/>
    <property type="project" value="InterPro"/>
</dbReference>
<feature type="transmembrane region" description="Helical" evidence="3">
    <location>
        <begin position="384"/>
        <end position="410"/>
    </location>
</feature>
<dbReference type="PANTHER" id="PTHR11328:SF24">
    <property type="entry name" value="MAJOR FACILITATOR SUPERFAMILY (MFS) PROFILE DOMAIN-CONTAINING PROTEIN"/>
    <property type="match status" value="1"/>
</dbReference>
<keyword evidence="1" id="KW-0762">Sugar transport</keyword>
<evidence type="ECO:0000313" key="5">
    <source>
        <dbReference type="Proteomes" id="UP000051330"/>
    </source>
</evidence>
<reference evidence="4 5" key="1">
    <citation type="journal article" date="2015" name="Genome Announc.">
        <title>Expanding the biotechnology potential of lactobacilli through comparative genomics of 213 strains and associated genera.</title>
        <authorList>
            <person name="Sun Z."/>
            <person name="Harris H.M."/>
            <person name="McCann A."/>
            <person name="Guo C."/>
            <person name="Argimon S."/>
            <person name="Zhang W."/>
            <person name="Yang X."/>
            <person name="Jeffery I.B."/>
            <person name="Cooney J.C."/>
            <person name="Kagawa T.F."/>
            <person name="Liu W."/>
            <person name="Song Y."/>
            <person name="Salvetti E."/>
            <person name="Wrobel A."/>
            <person name="Rasinkangas P."/>
            <person name="Parkhill J."/>
            <person name="Rea M.C."/>
            <person name="O'Sullivan O."/>
            <person name="Ritari J."/>
            <person name="Douillard F.P."/>
            <person name="Paul Ross R."/>
            <person name="Yang R."/>
            <person name="Briner A.E."/>
            <person name="Felis G.E."/>
            <person name="de Vos W.M."/>
            <person name="Barrangou R."/>
            <person name="Klaenhammer T.R."/>
            <person name="Caufield P.W."/>
            <person name="Cui Y."/>
            <person name="Zhang H."/>
            <person name="O'Toole P.W."/>
        </authorList>
    </citation>
    <scope>NUCLEOTIDE SEQUENCE [LARGE SCALE GENOMIC DNA]</scope>
    <source>
        <strain evidence="4 5">DSM 12744</strain>
    </source>
</reference>
<dbReference type="PATRIC" id="fig|1423792.3.peg.2221"/>
<feature type="transmembrane region" description="Helical" evidence="3">
    <location>
        <begin position="430"/>
        <end position="452"/>
    </location>
</feature>
<evidence type="ECO:0000256" key="2">
    <source>
        <dbReference type="SAM" id="MobiDB-lite"/>
    </source>
</evidence>
<organism evidence="4 5">
    <name type="scientific">Schleiferilactobacillus perolens DSM 12744</name>
    <dbReference type="NCBI Taxonomy" id="1423792"/>
    <lineage>
        <taxon>Bacteria</taxon>
        <taxon>Bacillati</taxon>
        <taxon>Bacillota</taxon>
        <taxon>Bacilli</taxon>
        <taxon>Lactobacillales</taxon>
        <taxon>Lactobacillaceae</taxon>
        <taxon>Schleiferilactobacillus</taxon>
    </lineage>
</organism>
<dbReference type="AlphaFoldDB" id="A0A0R1MYY7"/>
<feature type="transmembrane region" description="Helical" evidence="3">
    <location>
        <begin position="321"/>
        <end position="341"/>
    </location>
</feature>
<feature type="transmembrane region" description="Helical" evidence="3">
    <location>
        <begin position="132"/>
        <end position="155"/>
    </location>
</feature>
<keyword evidence="5" id="KW-1185">Reference proteome</keyword>
<sequence length="488" mass="54367">MAKTKQRSRFLQMLIDSFSFKSSGLSFTQKLKISLPAPILSVSQVIIHQVYIKYYTDVIGLSAGLVGLVYLIYNIWNAVNDPLIGALIDRQPYNPKHGKYVYLLHVTVPFMMITTLAMAFTQPSWSQWAKFGVFTAELFFFDTAATAYGVAYGSYVQIAAPTKEERLDIGTIGNYLTYAMSFLAAMIPTLLLFRGGNKSLFIPVLSIVVAVQTVVFILALRGLKDTPEMYATLKPAKRNNKETLRASWQIIKSRPFLTSIAYSIIAMSALGYYSTSYLYYMDAVIHAKGTTATLLGFITHLIALALMPLMNYFVKKWGTKINIYIGMIPVTIGYLGLTVAHTVGEVYIYYGLIVFCTIYFATAAAPMNALIIDEDEWRTGVRKTGLYSGLFSIFNTSLASIQMVLFTTIMSRTGYDGTKAVQSAAAIRGLRFATGILPLICMWIGLIAIILYPFDRKKERQISAESRKMRQTVRTDTPPAQQSADGQL</sequence>
<feature type="transmembrane region" description="Helical" evidence="3">
    <location>
        <begin position="175"/>
        <end position="194"/>
    </location>
</feature>
<keyword evidence="3" id="KW-1133">Transmembrane helix</keyword>
<evidence type="ECO:0000313" key="4">
    <source>
        <dbReference type="EMBL" id="KRL13351.1"/>
    </source>
</evidence>
<dbReference type="Pfam" id="PF13347">
    <property type="entry name" value="MFS_2"/>
    <property type="match status" value="1"/>
</dbReference>
<name>A0A0R1MYY7_9LACO</name>